<keyword evidence="6" id="KW-1185">Reference proteome</keyword>
<dbReference type="PANTHER" id="PTHR23003:SF51">
    <property type="entry name" value="SERINE-ARGININE PROTEIN 55"/>
    <property type="match status" value="1"/>
</dbReference>
<dbReference type="Pfam" id="PF00076">
    <property type="entry name" value="RRM_1"/>
    <property type="match status" value="2"/>
</dbReference>
<dbReference type="OrthoDB" id="1099063at2759"/>
<dbReference type="AlphaFoldDB" id="A0A4S2MXM8"/>
<organism evidence="5 6">
    <name type="scientific">Ascodesmis nigricans</name>
    <dbReference type="NCBI Taxonomy" id="341454"/>
    <lineage>
        <taxon>Eukaryota</taxon>
        <taxon>Fungi</taxon>
        <taxon>Dikarya</taxon>
        <taxon>Ascomycota</taxon>
        <taxon>Pezizomycotina</taxon>
        <taxon>Pezizomycetes</taxon>
        <taxon>Pezizales</taxon>
        <taxon>Ascodesmidaceae</taxon>
        <taxon>Ascodesmis</taxon>
    </lineage>
</organism>
<dbReference type="Gene3D" id="3.30.70.330">
    <property type="match status" value="2"/>
</dbReference>
<dbReference type="InParanoid" id="A0A4S2MXM8"/>
<feature type="compositionally biased region" description="Basic residues" evidence="3">
    <location>
        <begin position="205"/>
        <end position="216"/>
    </location>
</feature>
<name>A0A4S2MXM8_9PEZI</name>
<dbReference type="PANTHER" id="PTHR23003">
    <property type="entry name" value="RNA RECOGNITION MOTIF RRM DOMAIN CONTAINING PROTEIN"/>
    <property type="match status" value="1"/>
</dbReference>
<dbReference type="InterPro" id="IPR000504">
    <property type="entry name" value="RRM_dom"/>
</dbReference>
<evidence type="ECO:0000313" key="6">
    <source>
        <dbReference type="Proteomes" id="UP000298138"/>
    </source>
</evidence>
<proteinExistence type="predicted"/>
<dbReference type="STRING" id="341454.A0A4S2MXM8"/>
<dbReference type="PROSITE" id="PS50102">
    <property type="entry name" value="RRM"/>
    <property type="match status" value="2"/>
</dbReference>
<dbReference type="GO" id="GO:0003729">
    <property type="term" value="F:mRNA binding"/>
    <property type="evidence" value="ECO:0007669"/>
    <property type="project" value="TreeGrafter"/>
</dbReference>
<feature type="domain" description="RRM" evidence="4">
    <location>
        <begin position="7"/>
        <end position="79"/>
    </location>
</feature>
<evidence type="ECO:0000256" key="1">
    <source>
        <dbReference type="ARBA" id="ARBA00022884"/>
    </source>
</evidence>
<keyword evidence="1 2" id="KW-0694">RNA-binding</keyword>
<feature type="compositionally biased region" description="Basic and acidic residues" evidence="3">
    <location>
        <begin position="361"/>
        <end position="370"/>
    </location>
</feature>
<feature type="domain" description="RRM" evidence="4">
    <location>
        <begin position="107"/>
        <end position="174"/>
    </location>
</feature>
<feature type="compositionally biased region" description="Pro residues" evidence="3">
    <location>
        <begin position="285"/>
        <end position="299"/>
    </location>
</feature>
<feature type="region of interest" description="Disordered" evidence="3">
    <location>
        <begin position="180"/>
        <end position="370"/>
    </location>
</feature>
<protein>
    <recommendedName>
        <fullName evidence="4">RRM domain-containing protein</fullName>
    </recommendedName>
</protein>
<dbReference type="GO" id="GO:0005737">
    <property type="term" value="C:cytoplasm"/>
    <property type="evidence" value="ECO:0007669"/>
    <property type="project" value="TreeGrafter"/>
</dbReference>
<dbReference type="InterPro" id="IPR012677">
    <property type="entry name" value="Nucleotide-bd_a/b_plait_sf"/>
</dbReference>
<accession>A0A4S2MXM8</accession>
<dbReference type="GO" id="GO:0005634">
    <property type="term" value="C:nucleus"/>
    <property type="evidence" value="ECO:0007669"/>
    <property type="project" value="TreeGrafter"/>
</dbReference>
<dbReference type="SUPFAM" id="SSF54928">
    <property type="entry name" value="RNA-binding domain, RBD"/>
    <property type="match status" value="1"/>
</dbReference>
<feature type="compositionally biased region" description="Basic and acidic residues" evidence="3">
    <location>
        <begin position="308"/>
        <end position="324"/>
    </location>
</feature>
<feature type="region of interest" description="Disordered" evidence="3">
    <location>
        <begin position="80"/>
        <end position="101"/>
    </location>
</feature>
<dbReference type="InterPro" id="IPR050374">
    <property type="entry name" value="RRT5_SRSF_SR"/>
</dbReference>
<dbReference type="SMART" id="SM00360">
    <property type="entry name" value="RRM"/>
    <property type="match status" value="2"/>
</dbReference>
<feature type="compositionally biased region" description="Pro residues" evidence="3">
    <location>
        <begin position="222"/>
        <end position="234"/>
    </location>
</feature>
<dbReference type="InterPro" id="IPR035979">
    <property type="entry name" value="RBD_domain_sf"/>
</dbReference>
<evidence type="ECO:0000256" key="2">
    <source>
        <dbReference type="PROSITE-ProRule" id="PRU00176"/>
    </source>
</evidence>
<feature type="compositionally biased region" description="Basic and acidic residues" evidence="3">
    <location>
        <begin position="259"/>
        <end position="283"/>
    </location>
</feature>
<gene>
    <name evidence="5" type="ORF">EX30DRAFT_263894</name>
</gene>
<dbReference type="Proteomes" id="UP000298138">
    <property type="component" value="Unassembled WGS sequence"/>
</dbReference>
<evidence type="ECO:0000256" key="3">
    <source>
        <dbReference type="SAM" id="MobiDB-lite"/>
    </source>
</evidence>
<dbReference type="EMBL" id="ML220119">
    <property type="protein sequence ID" value="TGZ81459.1"/>
    <property type="molecule type" value="Genomic_DNA"/>
</dbReference>
<sequence length="370" mass="41040">MGEWSGTRLYLGNLPKGTTEKEIEDFFKEIGHGTITEIKLMDGFGFIQYDSADDAKDIVPTFHGRDFKGNSLIVQFARGTRHRDGPREFGPPGGGASFTARPRRTPFRMIISGLPPDTSWQDLKDFARKSNENVVYSDVSRDRDGRGTVEFETADDLNRAVAQLDKTEYRGYRVSCIASIGEDIPPSNGGRYNGGGGGYGPPPRGRSRSPPRHGGYRGRYSPPVPRGGYSPPPRGGGGGGAPYPGSRGRYESPPPHRGSYRERSPPPSRRDPYYSSAPRDRSPPPRRPPPMDDYPPAPPRSSGGYDAPPRDYPPRDRGYEDQGYHSRSGGGRYDDRHGGYRSPPPRGRTPPPVRPPPSSRPYDDYDRRRY</sequence>
<evidence type="ECO:0000259" key="4">
    <source>
        <dbReference type="PROSITE" id="PS50102"/>
    </source>
</evidence>
<feature type="compositionally biased region" description="Pro residues" evidence="3">
    <location>
        <begin position="342"/>
        <end position="359"/>
    </location>
</feature>
<reference evidence="5 6" key="1">
    <citation type="submission" date="2019-04" db="EMBL/GenBank/DDBJ databases">
        <title>Comparative genomics and transcriptomics to analyze fruiting body development in filamentous ascomycetes.</title>
        <authorList>
            <consortium name="DOE Joint Genome Institute"/>
            <person name="Lutkenhaus R."/>
            <person name="Traeger S."/>
            <person name="Breuer J."/>
            <person name="Kuo A."/>
            <person name="Lipzen A."/>
            <person name="Pangilinan J."/>
            <person name="Dilworth D."/>
            <person name="Sandor L."/>
            <person name="Poggeler S."/>
            <person name="Barry K."/>
            <person name="Grigoriev I.V."/>
            <person name="Nowrousian M."/>
        </authorList>
    </citation>
    <scope>NUCLEOTIDE SEQUENCE [LARGE SCALE GENOMIC DNA]</scope>
    <source>
        <strain evidence="5 6">CBS 389.68</strain>
    </source>
</reference>
<dbReference type="CDD" id="cd12339">
    <property type="entry name" value="RRM2_SRSF1_4_like"/>
    <property type="match status" value="1"/>
</dbReference>
<evidence type="ECO:0000313" key="5">
    <source>
        <dbReference type="EMBL" id="TGZ81459.1"/>
    </source>
</evidence>